<keyword evidence="3" id="KW-1185">Reference proteome</keyword>
<dbReference type="GeneID" id="98145551"/>
<dbReference type="RefSeq" id="XP_070881017.1">
    <property type="nucleotide sequence ID" value="XM_071030479.1"/>
</dbReference>
<protein>
    <submittedName>
        <fullName evidence="2">Uncharacterized protein</fullName>
    </submittedName>
</protein>
<accession>A0ABR4L9B3</accession>
<evidence type="ECO:0000256" key="1">
    <source>
        <dbReference type="SAM" id="MobiDB-lite"/>
    </source>
</evidence>
<evidence type="ECO:0000313" key="2">
    <source>
        <dbReference type="EMBL" id="KAL2861123.1"/>
    </source>
</evidence>
<reference evidence="2 3" key="1">
    <citation type="submission" date="2024-07" db="EMBL/GenBank/DDBJ databases">
        <title>Section-level genome sequencing and comparative genomics of Aspergillus sections Usti and Cavernicolus.</title>
        <authorList>
            <consortium name="Lawrence Berkeley National Laboratory"/>
            <person name="Nybo J.L."/>
            <person name="Vesth T.C."/>
            <person name="Theobald S."/>
            <person name="Frisvad J.C."/>
            <person name="Larsen T.O."/>
            <person name="Kjaerboelling I."/>
            <person name="Rothschild-Mancinelli K."/>
            <person name="Lyhne E.K."/>
            <person name="Kogle M.E."/>
            <person name="Barry K."/>
            <person name="Clum A."/>
            <person name="Na H."/>
            <person name="Ledsgaard L."/>
            <person name="Lin J."/>
            <person name="Lipzen A."/>
            <person name="Kuo A."/>
            <person name="Riley R."/>
            <person name="Mondo S."/>
            <person name="Labutti K."/>
            <person name="Haridas S."/>
            <person name="Pangalinan J."/>
            <person name="Salamov A.A."/>
            <person name="Simmons B.A."/>
            <person name="Magnuson J.K."/>
            <person name="Chen J."/>
            <person name="Drula E."/>
            <person name="Henrissat B."/>
            <person name="Wiebenga A."/>
            <person name="Lubbers R.J."/>
            <person name="Gomes A.C."/>
            <person name="Macurrencykelacurrency M.R."/>
            <person name="Stajich J."/>
            <person name="Grigoriev I.V."/>
            <person name="Mortensen U.H."/>
            <person name="De Vries R.P."/>
            <person name="Baker S.E."/>
            <person name="Andersen M.R."/>
        </authorList>
    </citation>
    <scope>NUCLEOTIDE SEQUENCE [LARGE SCALE GENOMIC DNA]</scope>
    <source>
        <strain evidence="2 3">CBS 449.75</strain>
    </source>
</reference>
<sequence length="235" mass="24069">MVYGKYGPGSVSQTISVSGAPASAGTFVSGTGSGSISGLGKRRAESIARSSSASPSVAASVPASVSASVSAPPAVSSMAYEGGDGTKSAPPVTSLTTSPDAIWTGTVTAPVPGIGIRKAESAIGENQAQDRGLEVSNDYQLGDWREGESMLQLLSPMSFSPPVEQEDQKGGGKVCVEQADERARMDSLFEEVNETAGQVGDMKVDEAVKEEKDELIIGFLYSTDSDCIAGGIFFA</sequence>
<proteinExistence type="predicted"/>
<name>A0ABR4L9B3_9EURO</name>
<evidence type="ECO:0000313" key="3">
    <source>
        <dbReference type="Proteomes" id="UP001610432"/>
    </source>
</evidence>
<comment type="caution">
    <text evidence="2">The sequence shown here is derived from an EMBL/GenBank/DDBJ whole genome shotgun (WGS) entry which is preliminary data.</text>
</comment>
<gene>
    <name evidence="2" type="ORF">BJX67DRAFT_367083</name>
</gene>
<feature type="region of interest" description="Disordered" evidence="1">
    <location>
        <begin position="72"/>
        <end position="97"/>
    </location>
</feature>
<organism evidence="2 3">
    <name type="scientific">Aspergillus lucknowensis</name>
    <dbReference type="NCBI Taxonomy" id="176173"/>
    <lineage>
        <taxon>Eukaryota</taxon>
        <taxon>Fungi</taxon>
        <taxon>Dikarya</taxon>
        <taxon>Ascomycota</taxon>
        <taxon>Pezizomycotina</taxon>
        <taxon>Eurotiomycetes</taxon>
        <taxon>Eurotiomycetidae</taxon>
        <taxon>Eurotiales</taxon>
        <taxon>Aspergillaceae</taxon>
        <taxon>Aspergillus</taxon>
        <taxon>Aspergillus subgen. Nidulantes</taxon>
    </lineage>
</organism>
<dbReference type="EMBL" id="JBFXLQ010000074">
    <property type="protein sequence ID" value="KAL2861123.1"/>
    <property type="molecule type" value="Genomic_DNA"/>
</dbReference>
<dbReference type="Proteomes" id="UP001610432">
    <property type="component" value="Unassembled WGS sequence"/>
</dbReference>